<dbReference type="Pfam" id="PF13585">
    <property type="entry name" value="CHU_C"/>
    <property type="match status" value="1"/>
</dbReference>
<evidence type="ECO:0000313" key="2">
    <source>
        <dbReference type="EMBL" id="MDJ1480593.1"/>
    </source>
</evidence>
<dbReference type="NCBIfam" id="TIGR04131">
    <property type="entry name" value="Bac_Flav_CTERM"/>
    <property type="match status" value="1"/>
</dbReference>
<evidence type="ECO:0000313" key="3">
    <source>
        <dbReference type="Proteomes" id="UP001241110"/>
    </source>
</evidence>
<dbReference type="Proteomes" id="UP001241110">
    <property type="component" value="Unassembled WGS sequence"/>
</dbReference>
<dbReference type="RefSeq" id="WP_313977389.1">
    <property type="nucleotide sequence ID" value="NZ_JASJOS010000003.1"/>
</dbReference>
<proteinExistence type="predicted"/>
<sequence length="739" mass="82874">MKKYLLLTIVCFLVSVQFSKATHIVGGEFELTSTDSLRYIYKLALNLYFDDINGNPGAEDDQIYAVIFNKRTNQQVITIPLYKTGGAFIPYTNPNCSQSNLRTRLIRYEQNIFLSPDYYTEAAGYYVVWERCCRNQTIINIQSPGAAGNSFYLEFPPVYINKKTFINSSPIFTIPKGDYACVNKPFTFDFGATDADRDELRYSLVTPFSGHSTQQTPSPPSYPAPYDEVIWARSINLNNVIPGPKPLRVDPKTGVLSFTANRVGLYVFSVLCEEYRNNVRIGGVRRDFQLLVVDCPTTIPPVVQLKEKGKTSFYKEGEIMILKASQEDRCMDLLLSDANGGTNLKVKINPINFSPDMVSISPSSGSIRNAQDTLRSKLCWSECAASDVTNPYEFDVIVEDDGCPRPEADTLRVKLIIEPLPNQKPTIETDLPGNTALIVEGNNLTFNVTGIDPDEDNISLEAVGRGFILSDLGMSFSNGTGKGSLKLPFAWNPICDKLQDDKVYIVDFIVTDKRCPNTVKKDTVSVRLQFQRRPNQKPEVTTTLSGNSISVTVGESIRFDILGIDPDNDPIVVKAAGRGFSLEEAGMQFNNGATGMGTLREPFLWLPDCHALQLLPDGKFIVDFLLQDNSCSPNNADTVSVEMNVKDIEFTFSRDSVPNVFTPNGDRFNETFQLYEYLPPDNCKDQFVKIEVYNRWGKLAFESTSREFSWTGFGFPTGVYYYMVKYRNSHYKGTVSLLR</sequence>
<dbReference type="InterPro" id="IPR026341">
    <property type="entry name" value="T9SS_type_B"/>
</dbReference>
<feature type="signal peptide" evidence="1">
    <location>
        <begin position="1"/>
        <end position="21"/>
    </location>
</feature>
<name>A0AAE3QPZ2_9BACT</name>
<accession>A0AAE3QPZ2</accession>
<protein>
    <submittedName>
        <fullName evidence="2">Gliding motility-associated C-terminal domain-containing protein</fullName>
    </submittedName>
</protein>
<dbReference type="EMBL" id="JASJOS010000003">
    <property type="protein sequence ID" value="MDJ1480593.1"/>
    <property type="molecule type" value="Genomic_DNA"/>
</dbReference>
<reference evidence="2" key="1">
    <citation type="submission" date="2023-05" db="EMBL/GenBank/DDBJ databases">
        <authorList>
            <person name="Zhang X."/>
        </authorList>
    </citation>
    <scope>NUCLEOTIDE SEQUENCE</scope>
    <source>
        <strain evidence="2">YF14B1</strain>
    </source>
</reference>
<gene>
    <name evidence="2" type="ORF">QNI16_08860</name>
</gene>
<evidence type="ECO:0000256" key="1">
    <source>
        <dbReference type="SAM" id="SignalP"/>
    </source>
</evidence>
<organism evidence="2 3">
    <name type="scientific">Xanthocytophaga flava</name>
    <dbReference type="NCBI Taxonomy" id="3048013"/>
    <lineage>
        <taxon>Bacteria</taxon>
        <taxon>Pseudomonadati</taxon>
        <taxon>Bacteroidota</taxon>
        <taxon>Cytophagia</taxon>
        <taxon>Cytophagales</taxon>
        <taxon>Rhodocytophagaceae</taxon>
        <taxon>Xanthocytophaga</taxon>
    </lineage>
</organism>
<feature type="chain" id="PRO_5042108659" evidence="1">
    <location>
        <begin position="22"/>
        <end position="739"/>
    </location>
</feature>
<comment type="caution">
    <text evidence="2">The sequence shown here is derived from an EMBL/GenBank/DDBJ whole genome shotgun (WGS) entry which is preliminary data.</text>
</comment>
<keyword evidence="1" id="KW-0732">Signal</keyword>
<dbReference type="AlphaFoldDB" id="A0AAE3QPZ2"/>